<evidence type="ECO:0000256" key="2">
    <source>
        <dbReference type="ARBA" id="ARBA00022884"/>
    </source>
</evidence>
<evidence type="ECO:0000313" key="9">
    <source>
        <dbReference type="EMBL" id="MSU09359.1"/>
    </source>
</evidence>
<comment type="domain">
    <text evidence="6">Has an N-terminal Jag-N domain and 2 RNA-binding domains (KH and R3H).</text>
</comment>
<evidence type="ECO:0000256" key="6">
    <source>
        <dbReference type="HAMAP-Rule" id="MF_00867"/>
    </source>
</evidence>
<dbReference type="SMART" id="SM00393">
    <property type="entry name" value="R3H"/>
    <property type="match status" value="1"/>
</dbReference>
<feature type="compositionally biased region" description="Polar residues" evidence="7">
    <location>
        <begin position="234"/>
        <end position="245"/>
    </location>
</feature>
<comment type="similarity">
    <text evidence="6">Belongs to the KhpB RNA-binding protein family.</text>
</comment>
<evidence type="ECO:0000256" key="7">
    <source>
        <dbReference type="SAM" id="MobiDB-lite"/>
    </source>
</evidence>
<comment type="caution">
    <text evidence="9">The sequence shown here is derived from an EMBL/GenBank/DDBJ whole genome shotgun (WGS) entry which is preliminary data.</text>
</comment>
<evidence type="ECO:0000256" key="1">
    <source>
        <dbReference type="ARBA" id="ARBA00022490"/>
    </source>
</evidence>
<dbReference type="InterPro" id="IPR036867">
    <property type="entry name" value="R3H_dom_sf"/>
</dbReference>
<accession>A0A6I2UI40</accession>
<organism evidence="9 10">
    <name type="scientific">Anaerovibrio slackiae</name>
    <dbReference type="NCBI Taxonomy" id="2652309"/>
    <lineage>
        <taxon>Bacteria</taxon>
        <taxon>Bacillati</taxon>
        <taxon>Bacillota</taxon>
        <taxon>Negativicutes</taxon>
        <taxon>Selenomonadales</taxon>
        <taxon>Selenomonadaceae</taxon>
        <taxon>Anaerovibrio</taxon>
    </lineage>
</organism>
<reference evidence="9 10" key="1">
    <citation type="submission" date="2019-08" db="EMBL/GenBank/DDBJ databases">
        <title>In-depth cultivation of the pig gut microbiome towards novel bacterial diversity and tailored functional studies.</title>
        <authorList>
            <person name="Wylensek D."/>
            <person name="Hitch T.C.A."/>
            <person name="Clavel T."/>
        </authorList>
    </citation>
    <scope>NUCLEOTIDE SEQUENCE [LARGE SCALE GENOMIC DNA]</scope>
    <source>
        <strain evidence="9 10">WCA-693-APC-5D-A</strain>
    </source>
</reference>
<feature type="domain" description="R3H" evidence="8">
    <location>
        <begin position="143"/>
        <end position="209"/>
    </location>
</feature>
<dbReference type="Proteomes" id="UP000433181">
    <property type="component" value="Unassembled WGS sequence"/>
</dbReference>
<dbReference type="PROSITE" id="PS51061">
    <property type="entry name" value="R3H"/>
    <property type="match status" value="1"/>
</dbReference>
<dbReference type="CDD" id="cd02644">
    <property type="entry name" value="R3H_jag"/>
    <property type="match status" value="1"/>
</dbReference>
<dbReference type="InterPro" id="IPR001374">
    <property type="entry name" value="R3H_dom"/>
</dbReference>
<feature type="region of interest" description="Jag_N domain" evidence="6">
    <location>
        <begin position="6"/>
        <end position="56"/>
    </location>
</feature>
<keyword evidence="4 6" id="KW-0143">Chaperone</keyword>
<dbReference type="CDD" id="cd02414">
    <property type="entry name" value="KH-II_Jag"/>
    <property type="match status" value="1"/>
</dbReference>
<keyword evidence="10" id="KW-1185">Reference proteome</keyword>
<dbReference type="Gene3D" id="3.30.300.20">
    <property type="match status" value="1"/>
</dbReference>
<dbReference type="GO" id="GO:0003723">
    <property type="term" value="F:RNA binding"/>
    <property type="evidence" value="ECO:0007669"/>
    <property type="project" value="UniProtKB-UniRule"/>
</dbReference>
<dbReference type="Pfam" id="PF14804">
    <property type="entry name" value="Jag_N"/>
    <property type="match status" value="1"/>
</dbReference>
<comment type="subcellular location">
    <subcellularLocation>
        <location evidence="6">Cytoplasm</location>
    </subcellularLocation>
</comment>
<evidence type="ECO:0000256" key="5">
    <source>
        <dbReference type="ARBA" id="ARBA00023316"/>
    </source>
</evidence>
<dbReference type="GO" id="GO:0005737">
    <property type="term" value="C:cytoplasm"/>
    <property type="evidence" value="ECO:0007669"/>
    <property type="project" value="UniProtKB-SubCell"/>
</dbReference>
<evidence type="ECO:0000259" key="8">
    <source>
        <dbReference type="PROSITE" id="PS51061"/>
    </source>
</evidence>
<gene>
    <name evidence="6" type="primary">khpB</name>
    <name evidence="6" type="synonym">eloR</name>
    <name evidence="9" type="ORF">FYJ84_10215</name>
</gene>
<dbReference type="Pfam" id="PF13083">
    <property type="entry name" value="KH_KhpA-B"/>
    <property type="match status" value="1"/>
</dbReference>
<dbReference type="AlphaFoldDB" id="A0A6I2UI40"/>
<dbReference type="HAMAP" id="MF_00867">
    <property type="entry name" value="KhpB"/>
    <property type="match status" value="1"/>
</dbReference>
<dbReference type="InterPro" id="IPR038247">
    <property type="entry name" value="Jag_N_dom_sf"/>
</dbReference>
<name>A0A6I2UI40_9FIRM</name>
<evidence type="ECO:0000313" key="10">
    <source>
        <dbReference type="Proteomes" id="UP000433181"/>
    </source>
</evidence>
<dbReference type="GO" id="GO:0009252">
    <property type="term" value="P:peptidoglycan biosynthetic process"/>
    <property type="evidence" value="ECO:0007669"/>
    <property type="project" value="UniProtKB-UniRule"/>
</dbReference>
<dbReference type="GO" id="GO:0008360">
    <property type="term" value="P:regulation of cell shape"/>
    <property type="evidence" value="ECO:0007669"/>
    <property type="project" value="UniProtKB-KW"/>
</dbReference>
<keyword evidence="2 6" id="KW-0694">RNA-binding</keyword>
<dbReference type="InterPro" id="IPR034079">
    <property type="entry name" value="R3H_KhpB"/>
</dbReference>
<dbReference type="NCBIfam" id="NF041568">
    <property type="entry name" value="Jag_EloR"/>
    <property type="match status" value="1"/>
</dbReference>
<dbReference type="GO" id="GO:0071555">
    <property type="term" value="P:cell wall organization"/>
    <property type="evidence" value="ECO:0007669"/>
    <property type="project" value="UniProtKB-KW"/>
</dbReference>
<keyword evidence="1 6" id="KW-0963">Cytoplasm</keyword>
<dbReference type="PANTHER" id="PTHR35800:SF1">
    <property type="entry name" value="RNA-BINDING PROTEIN KHPB"/>
    <property type="match status" value="1"/>
</dbReference>
<keyword evidence="5 6" id="KW-0961">Cell wall biogenesis/degradation</keyword>
<dbReference type="InterPro" id="IPR039247">
    <property type="entry name" value="KhpB"/>
</dbReference>
<dbReference type="SMART" id="SM01245">
    <property type="entry name" value="Jag_N"/>
    <property type="match status" value="1"/>
</dbReference>
<comment type="function">
    <text evidence="6">A probable RNA chaperone. Forms a complex with KhpA which binds to cellular RNA and controls its expression. Plays a role in peptidoglycan (PG) homeostasis and cell length regulation.</text>
</comment>
<dbReference type="PANTHER" id="PTHR35800">
    <property type="entry name" value="PROTEIN JAG"/>
    <property type="match status" value="1"/>
</dbReference>
<evidence type="ECO:0000256" key="3">
    <source>
        <dbReference type="ARBA" id="ARBA00022960"/>
    </source>
</evidence>
<comment type="subunit">
    <text evidence="6">Forms a complex with KhpA.</text>
</comment>
<evidence type="ECO:0000256" key="4">
    <source>
        <dbReference type="ARBA" id="ARBA00023186"/>
    </source>
</evidence>
<proteinExistence type="inferred from homology"/>
<keyword evidence="3 6" id="KW-0133">Cell shape</keyword>
<dbReference type="EMBL" id="VUNR01000021">
    <property type="protein sequence ID" value="MSU09359.1"/>
    <property type="molecule type" value="Genomic_DNA"/>
</dbReference>
<dbReference type="Gene3D" id="3.30.30.80">
    <property type="entry name" value="probable RNA-binding protein from clostridium symbiosum atcc 14940"/>
    <property type="match status" value="1"/>
</dbReference>
<dbReference type="InterPro" id="IPR038008">
    <property type="entry name" value="Jag_KH"/>
</dbReference>
<sequence length="254" mass="28941">MAVEIEKTGKTIDEAKQAALLDLQVSADMVEFEVLAEPSKGFLGLIGGRPARILARVRELTPADKAKKFLSDIFAAMNLDVTIEVSEAEDGVVLNLIGDNLGILIGKHGQTLDSLQYLSNLTANKGLLEEKVRIILDIENYRSRREETLRRLALRLADKVRRTGERIVLEPMNRHERKIIHMALQDNYRISTYSSGDEPYRKVVIEQKRGRRERRDYRGEYRGSRESRYGREPISTNTDSGSEFSYESIERGEE</sequence>
<dbReference type="Gene3D" id="3.30.1370.50">
    <property type="entry name" value="R3H-like domain"/>
    <property type="match status" value="1"/>
</dbReference>
<dbReference type="Pfam" id="PF01424">
    <property type="entry name" value="R3H"/>
    <property type="match status" value="1"/>
</dbReference>
<protein>
    <recommendedName>
        <fullName evidence="6">RNA-binding protein KhpB</fullName>
    </recommendedName>
    <alternativeName>
        <fullName evidence="6">RNA-binding protein EloR</fullName>
    </alternativeName>
</protein>
<feature type="compositionally biased region" description="Basic and acidic residues" evidence="7">
    <location>
        <begin position="213"/>
        <end position="231"/>
    </location>
</feature>
<feature type="region of interest" description="Disordered" evidence="7">
    <location>
        <begin position="213"/>
        <end position="254"/>
    </location>
</feature>
<dbReference type="InterPro" id="IPR032782">
    <property type="entry name" value="KhpB_N"/>
</dbReference>
<dbReference type="InterPro" id="IPR015946">
    <property type="entry name" value="KH_dom-like_a/b"/>
</dbReference>
<dbReference type="SUPFAM" id="SSF82708">
    <property type="entry name" value="R3H domain"/>
    <property type="match status" value="1"/>
</dbReference>